<name>A0ABN9VCC1_9DINO</name>
<protein>
    <recommendedName>
        <fullName evidence="3">Zinc-binding domain-containing protein</fullName>
    </recommendedName>
</protein>
<organism evidence="1 2">
    <name type="scientific">Prorocentrum cordatum</name>
    <dbReference type="NCBI Taxonomy" id="2364126"/>
    <lineage>
        <taxon>Eukaryota</taxon>
        <taxon>Sar</taxon>
        <taxon>Alveolata</taxon>
        <taxon>Dinophyceae</taxon>
        <taxon>Prorocentrales</taxon>
        <taxon>Prorocentraceae</taxon>
        <taxon>Prorocentrum</taxon>
    </lineage>
</organism>
<proteinExistence type="predicted"/>
<dbReference type="Proteomes" id="UP001189429">
    <property type="component" value="Unassembled WGS sequence"/>
</dbReference>
<reference evidence="1" key="1">
    <citation type="submission" date="2023-10" db="EMBL/GenBank/DDBJ databases">
        <authorList>
            <person name="Chen Y."/>
            <person name="Shah S."/>
            <person name="Dougan E. K."/>
            <person name="Thang M."/>
            <person name="Chan C."/>
        </authorList>
    </citation>
    <scope>NUCLEOTIDE SEQUENCE [LARGE SCALE GENOMIC DNA]</scope>
</reference>
<dbReference type="EMBL" id="CAUYUJ010016866">
    <property type="protein sequence ID" value="CAK0869607.1"/>
    <property type="molecule type" value="Genomic_DNA"/>
</dbReference>
<evidence type="ECO:0008006" key="3">
    <source>
        <dbReference type="Google" id="ProtNLM"/>
    </source>
</evidence>
<accession>A0ABN9VCC1</accession>
<gene>
    <name evidence="1" type="ORF">PCOR1329_LOCUS55908</name>
</gene>
<sequence length="273" mass="31119">MIASATFTEISEGAKQIHHALAGKYQGANGEKHKVMGDMTKVRFVPGLGRAAHKLLANIEHASRRLPGAQETRRAMRFETNALRARYGAPIFATFSPDEELIDWHAIEKEFMPSGRCTLRASVKYKNQYALGQWSRDDGLRVCSLCLEGKKSAGTPWQCMECGIWKGQDAFHASQHHSSKLTSRRCVDCPERRKCVACEVRKYEGAFVQYQWEKSANLRCKGGMRVECDELKKRLRCFRCEEEKLAREFLKLGAHNEARLCTECRKTAKKEEK</sequence>
<comment type="caution">
    <text evidence="1">The sequence shown here is derived from an EMBL/GenBank/DDBJ whole genome shotgun (WGS) entry which is preliminary data.</text>
</comment>
<evidence type="ECO:0000313" key="1">
    <source>
        <dbReference type="EMBL" id="CAK0869607.1"/>
    </source>
</evidence>
<feature type="non-terminal residue" evidence="1">
    <location>
        <position position="273"/>
    </location>
</feature>
<keyword evidence="2" id="KW-1185">Reference proteome</keyword>
<evidence type="ECO:0000313" key="2">
    <source>
        <dbReference type="Proteomes" id="UP001189429"/>
    </source>
</evidence>